<dbReference type="PROSITE" id="PS50137">
    <property type="entry name" value="DS_RBD"/>
    <property type="match status" value="1"/>
</dbReference>
<keyword evidence="2" id="KW-0285">Flavoprotein</keyword>
<dbReference type="InterPro" id="IPR052582">
    <property type="entry name" value="tRNA-DUS-like"/>
</dbReference>
<dbReference type="AlphaFoldDB" id="A0AA35TNW5"/>
<dbReference type="CDD" id="cd19871">
    <property type="entry name" value="DSRM_DUS2L"/>
    <property type="match status" value="1"/>
</dbReference>
<dbReference type="GO" id="GO:0005737">
    <property type="term" value="C:cytoplasm"/>
    <property type="evidence" value="ECO:0007669"/>
    <property type="project" value="TreeGrafter"/>
</dbReference>
<dbReference type="Gene3D" id="3.30.160.20">
    <property type="match status" value="1"/>
</dbReference>
<dbReference type="InterPro" id="IPR044463">
    <property type="entry name" value="DUS2_DSRM"/>
</dbReference>
<dbReference type="GO" id="GO:0000049">
    <property type="term" value="F:tRNA binding"/>
    <property type="evidence" value="ECO:0007669"/>
    <property type="project" value="InterPro"/>
</dbReference>
<dbReference type="SUPFAM" id="SSF54768">
    <property type="entry name" value="dsRNA-binding domain-like"/>
    <property type="match status" value="1"/>
</dbReference>
<dbReference type="GO" id="GO:0017150">
    <property type="term" value="F:tRNA dihydrouridine synthase activity"/>
    <property type="evidence" value="ECO:0007669"/>
    <property type="project" value="InterPro"/>
</dbReference>
<evidence type="ECO:0000256" key="3">
    <source>
        <dbReference type="ARBA" id="ARBA00022643"/>
    </source>
</evidence>
<dbReference type="EMBL" id="CASHTH010003920">
    <property type="protein sequence ID" value="CAI8051332.1"/>
    <property type="molecule type" value="Genomic_DNA"/>
</dbReference>
<organism evidence="8 9">
    <name type="scientific">Geodia barretti</name>
    <name type="common">Barrett's horny sponge</name>
    <dbReference type="NCBI Taxonomy" id="519541"/>
    <lineage>
        <taxon>Eukaryota</taxon>
        <taxon>Metazoa</taxon>
        <taxon>Porifera</taxon>
        <taxon>Demospongiae</taxon>
        <taxon>Heteroscleromorpha</taxon>
        <taxon>Tetractinellida</taxon>
        <taxon>Astrophorina</taxon>
        <taxon>Geodiidae</taxon>
        <taxon>Geodia</taxon>
    </lineage>
</organism>
<dbReference type="GO" id="GO:0050660">
    <property type="term" value="F:flavin adenine dinucleotide binding"/>
    <property type="evidence" value="ECO:0007669"/>
    <property type="project" value="InterPro"/>
</dbReference>
<sequence length="466" mass="51772">MSGRLKYANKVILAPMVRIGTLPMRRLALRYGADIVYCEELIDHKVVQCKRIVNPILDTVDFVLPDGMCVFRTCEEERERLVFQMGTADPQRALKTAKLVEGDVAGIDVNMGCPKEFSLKGGMGAALLTQPEKVREILTTLVEGVSKPVTCKIRILPTLEETLELVSVIETTGVAAIGIHGRTMKERSTTPCHYDIIREISRKASVPIIANGGSGDVATYEDVARFKSRAECSSVMLARCAQWNPSIFRKEGPLPLDEVIKDYVRLAVDCDNNTSNTKYCVAQMLQSAMEGAPGKALLAAANMREICEVWGLVPYLDSVLEKRERLAESLPLQLQKELGVATFNLMTSSAKRRRAGPDVEVTEEGVTEMLVTYDRREFPVDKTPKTSLYVYSRRHHGSAPRYKTVERSRDRQFKSVVTVGDRTYSSSLWAKSKRNAEQSAATVALLVLGKELPYKAPPQTPTNTPR</sequence>
<dbReference type="Pfam" id="PF00035">
    <property type="entry name" value="dsrm"/>
    <property type="match status" value="1"/>
</dbReference>
<feature type="domain" description="DRBM" evidence="7">
    <location>
        <begin position="383"/>
        <end position="450"/>
    </location>
</feature>
<name>A0AA35TNW5_GEOBA</name>
<proteinExistence type="predicted"/>
<keyword evidence="6" id="KW-0694">RNA-binding</keyword>
<evidence type="ECO:0000313" key="9">
    <source>
        <dbReference type="Proteomes" id="UP001174909"/>
    </source>
</evidence>
<keyword evidence="4" id="KW-0819">tRNA processing</keyword>
<dbReference type="Gene3D" id="3.20.20.70">
    <property type="entry name" value="Aldolase class I"/>
    <property type="match status" value="1"/>
</dbReference>
<keyword evidence="3" id="KW-0288">FMN</keyword>
<evidence type="ECO:0000256" key="5">
    <source>
        <dbReference type="ARBA" id="ARBA00023002"/>
    </source>
</evidence>
<dbReference type="InterPro" id="IPR018517">
    <property type="entry name" value="tRNA_hU_synthase_CS"/>
</dbReference>
<dbReference type="PANTHER" id="PTHR45936:SF1">
    <property type="entry name" value="TRNA-DIHYDROURIDINE(20) SYNTHASE [NAD(P)+]-LIKE"/>
    <property type="match status" value="1"/>
</dbReference>
<comment type="caution">
    <text evidence="8">The sequence shown here is derived from an EMBL/GenBank/DDBJ whole genome shotgun (WGS) entry which is preliminary data.</text>
</comment>
<evidence type="ECO:0000256" key="6">
    <source>
        <dbReference type="PROSITE-ProRule" id="PRU00266"/>
    </source>
</evidence>
<dbReference type="PROSITE" id="PS01136">
    <property type="entry name" value="UPF0034"/>
    <property type="match status" value="1"/>
</dbReference>
<dbReference type="Proteomes" id="UP001174909">
    <property type="component" value="Unassembled WGS sequence"/>
</dbReference>
<reference evidence="8" key="1">
    <citation type="submission" date="2023-03" db="EMBL/GenBank/DDBJ databases">
        <authorList>
            <person name="Steffen K."/>
            <person name="Cardenas P."/>
        </authorList>
    </citation>
    <scope>NUCLEOTIDE SEQUENCE</scope>
</reference>
<dbReference type="InterPro" id="IPR013785">
    <property type="entry name" value="Aldolase_TIM"/>
</dbReference>
<keyword evidence="5" id="KW-0560">Oxidoreductase</keyword>
<comment type="cofactor">
    <cofactor evidence="1">
        <name>FMN</name>
        <dbReference type="ChEBI" id="CHEBI:58210"/>
    </cofactor>
</comment>
<protein>
    <submittedName>
        <fullName evidence="8">tRNA-dihydrouridine(20) synthase [NAD(P)+]-like</fullName>
    </submittedName>
</protein>
<dbReference type="SUPFAM" id="SSF51395">
    <property type="entry name" value="FMN-linked oxidoreductases"/>
    <property type="match status" value="1"/>
</dbReference>
<gene>
    <name evidence="8" type="ORF">GBAR_LOCUS28112</name>
</gene>
<dbReference type="InterPro" id="IPR014720">
    <property type="entry name" value="dsRBD_dom"/>
</dbReference>
<dbReference type="Pfam" id="PF01207">
    <property type="entry name" value="Dus"/>
    <property type="match status" value="1"/>
</dbReference>
<dbReference type="InterPro" id="IPR035587">
    <property type="entry name" value="DUS-like_FMN-bd"/>
</dbReference>
<evidence type="ECO:0000256" key="1">
    <source>
        <dbReference type="ARBA" id="ARBA00001917"/>
    </source>
</evidence>
<evidence type="ECO:0000256" key="4">
    <source>
        <dbReference type="ARBA" id="ARBA00022694"/>
    </source>
</evidence>
<dbReference type="CDD" id="cd02801">
    <property type="entry name" value="DUS_like_FMN"/>
    <property type="match status" value="1"/>
</dbReference>
<dbReference type="SMART" id="SM00358">
    <property type="entry name" value="DSRM"/>
    <property type="match status" value="1"/>
</dbReference>
<dbReference type="PANTHER" id="PTHR45936">
    <property type="entry name" value="TRNA-DIHYDROURIDINE(20) SYNTHASE [NAD(P)+]-LIKE"/>
    <property type="match status" value="1"/>
</dbReference>
<accession>A0AA35TNW5</accession>
<evidence type="ECO:0000313" key="8">
    <source>
        <dbReference type="EMBL" id="CAI8051332.1"/>
    </source>
</evidence>
<keyword evidence="9" id="KW-1185">Reference proteome</keyword>
<evidence type="ECO:0000256" key="2">
    <source>
        <dbReference type="ARBA" id="ARBA00022630"/>
    </source>
</evidence>
<evidence type="ECO:0000259" key="7">
    <source>
        <dbReference type="PROSITE" id="PS50137"/>
    </source>
</evidence>